<proteinExistence type="predicted"/>
<comment type="caution">
    <text evidence="1">The sequence shown here is derived from an EMBL/GenBank/DDBJ whole genome shotgun (WGS) entry which is preliminary data.</text>
</comment>
<protein>
    <submittedName>
        <fullName evidence="1">Uncharacterized protein</fullName>
    </submittedName>
</protein>
<dbReference type="Proteomes" id="UP001355206">
    <property type="component" value="Unassembled WGS sequence"/>
</dbReference>
<sequence length="138" mass="14846">MSAPQPLTFNQEVFIAAVDERAALLGLPTYSEIAHSLPRHVAAHEMAERNSADLYAVLRALESQVGELQVLLARTGLDQPRAVVELILEEALEKATAASMAAGIALFTAETRVDLDGRDDVTVLADARTRLRAAGRRG</sequence>
<dbReference type="RefSeq" id="WP_331301918.1">
    <property type="nucleotide sequence ID" value="NZ_MLCA01000006.1"/>
</dbReference>
<organism evidence="1 2">
    <name type="scientific">Methylobacterium oryzae</name>
    <dbReference type="NCBI Taxonomy" id="334852"/>
    <lineage>
        <taxon>Bacteria</taxon>
        <taxon>Pseudomonadati</taxon>
        <taxon>Pseudomonadota</taxon>
        <taxon>Alphaproteobacteria</taxon>
        <taxon>Hyphomicrobiales</taxon>
        <taxon>Methylobacteriaceae</taxon>
        <taxon>Methylobacterium</taxon>
    </lineage>
</organism>
<dbReference type="EMBL" id="MLCA01000006">
    <property type="protein sequence ID" value="MEE7491132.1"/>
    <property type="molecule type" value="Genomic_DNA"/>
</dbReference>
<evidence type="ECO:0000313" key="1">
    <source>
        <dbReference type="EMBL" id="MEE7491132.1"/>
    </source>
</evidence>
<reference evidence="1 2" key="1">
    <citation type="journal article" date="2012" name="Genet. Mol. Biol.">
        <title>Analysis of 16S rRNA and mxaF genes revealing insights into Methylobacterium niche-specific plant association.</title>
        <authorList>
            <person name="Dourado M.N."/>
            <person name="Andreote F.D."/>
            <person name="Dini-Andreote F."/>
            <person name="Conti R."/>
            <person name="Araujo J.M."/>
            <person name="Araujo W.L."/>
        </authorList>
    </citation>
    <scope>NUCLEOTIDE SEQUENCE [LARGE SCALE GENOMIC DNA]</scope>
    <source>
        <strain evidence="1 2">TC3-10</strain>
    </source>
</reference>
<gene>
    <name evidence="1" type="ORF">MOTC310_11925</name>
</gene>
<name>A0ABU7TP61_9HYPH</name>
<keyword evidence="2" id="KW-1185">Reference proteome</keyword>
<evidence type="ECO:0000313" key="2">
    <source>
        <dbReference type="Proteomes" id="UP001355206"/>
    </source>
</evidence>
<accession>A0ABU7TP61</accession>